<dbReference type="AlphaFoldDB" id="A0A9P7D1D7"/>
<name>A0A9P7D1D7_9AGAM</name>
<comment type="caution">
    <text evidence="1">The sequence shown here is derived from an EMBL/GenBank/DDBJ whole genome shotgun (WGS) entry which is preliminary data.</text>
</comment>
<organism evidence="1 2">
    <name type="scientific">Suillus placidus</name>
    <dbReference type="NCBI Taxonomy" id="48579"/>
    <lineage>
        <taxon>Eukaryota</taxon>
        <taxon>Fungi</taxon>
        <taxon>Dikarya</taxon>
        <taxon>Basidiomycota</taxon>
        <taxon>Agaricomycotina</taxon>
        <taxon>Agaricomycetes</taxon>
        <taxon>Agaricomycetidae</taxon>
        <taxon>Boletales</taxon>
        <taxon>Suillineae</taxon>
        <taxon>Suillaceae</taxon>
        <taxon>Suillus</taxon>
    </lineage>
</organism>
<accession>A0A9P7D1D7</accession>
<reference evidence="1" key="1">
    <citation type="journal article" date="2020" name="New Phytol.">
        <title>Comparative genomics reveals dynamic genome evolution in host specialist ectomycorrhizal fungi.</title>
        <authorList>
            <person name="Lofgren L.A."/>
            <person name="Nguyen N.H."/>
            <person name="Vilgalys R."/>
            <person name="Ruytinx J."/>
            <person name="Liao H.L."/>
            <person name="Branco S."/>
            <person name="Kuo A."/>
            <person name="LaButti K."/>
            <person name="Lipzen A."/>
            <person name="Andreopoulos W."/>
            <person name="Pangilinan J."/>
            <person name="Riley R."/>
            <person name="Hundley H."/>
            <person name="Na H."/>
            <person name="Barry K."/>
            <person name="Grigoriev I.V."/>
            <person name="Stajich J.E."/>
            <person name="Kennedy P.G."/>
        </authorList>
    </citation>
    <scope>NUCLEOTIDE SEQUENCE</scope>
    <source>
        <strain evidence="1">DOB743</strain>
    </source>
</reference>
<evidence type="ECO:0000313" key="1">
    <source>
        <dbReference type="EMBL" id="KAG1775934.1"/>
    </source>
</evidence>
<dbReference type="Proteomes" id="UP000714275">
    <property type="component" value="Unassembled WGS sequence"/>
</dbReference>
<dbReference type="OrthoDB" id="3040699at2759"/>
<sequence length="197" mass="22634">MAVMIYRRGLGSVRKTLNITFNLDDPRYSHIARWAKPKRTKSFLMSDLEQSVCVSFACYHLPSLPSNPLESDKPAPCFELLMHSPCSWPTSGNLSLQTKRDGKDFIIPLAPPIFVTPNNCIDISSFIRSGENTFSVVQQNDMSDYLFVFHAHYPTPQQLDYVASCRHRREAWVKSINDIRKLEPKESLWRRSPSEVI</sequence>
<gene>
    <name evidence="1" type="ORF">EV702DRAFT_1113757</name>
</gene>
<protein>
    <submittedName>
        <fullName evidence="1">Uncharacterized protein</fullName>
    </submittedName>
</protein>
<proteinExistence type="predicted"/>
<keyword evidence="2" id="KW-1185">Reference proteome</keyword>
<dbReference type="EMBL" id="JABBWD010000030">
    <property type="protein sequence ID" value="KAG1775934.1"/>
    <property type="molecule type" value="Genomic_DNA"/>
</dbReference>
<evidence type="ECO:0000313" key="2">
    <source>
        <dbReference type="Proteomes" id="UP000714275"/>
    </source>
</evidence>